<dbReference type="InterPro" id="IPR016181">
    <property type="entry name" value="Acyl_CoA_acyltransferase"/>
</dbReference>
<evidence type="ECO:0000313" key="2">
    <source>
        <dbReference type="EMBL" id="TDC78496.1"/>
    </source>
</evidence>
<organism evidence="2 3">
    <name type="scientific">Streptomyces hainanensis</name>
    <dbReference type="NCBI Taxonomy" id="402648"/>
    <lineage>
        <taxon>Bacteria</taxon>
        <taxon>Bacillati</taxon>
        <taxon>Actinomycetota</taxon>
        <taxon>Actinomycetes</taxon>
        <taxon>Kitasatosporales</taxon>
        <taxon>Streptomycetaceae</taxon>
        <taxon>Streptomyces</taxon>
    </lineage>
</organism>
<dbReference type="RefSeq" id="WP_132816648.1">
    <property type="nucleotide sequence ID" value="NZ_SMKI01000032.1"/>
</dbReference>
<name>A0A4R4TP47_9ACTN</name>
<dbReference type="Gene3D" id="3.40.630.30">
    <property type="match status" value="1"/>
</dbReference>
<keyword evidence="2" id="KW-0808">Transferase</keyword>
<dbReference type="Pfam" id="PF00583">
    <property type="entry name" value="Acetyltransf_1"/>
    <property type="match status" value="1"/>
</dbReference>
<evidence type="ECO:0000313" key="3">
    <source>
        <dbReference type="Proteomes" id="UP000295345"/>
    </source>
</evidence>
<accession>A0A4R4TP47</accession>
<dbReference type="CDD" id="cd04301">
    <property type="entry name" value="NAT_SF"/>
    <property type="match status" value="1"/>
</dbReference>
<dbReference type="GO" id="GO:0016747">
    <property type="term" value="F:acyltransferase activity, transferring groups other than amino-acyl groups"/>
    <property type="evidence" value="ECO:0007669"/>
    <property type="project" value="InterPro"/>
</dbReference>
<dbReference type="PROSITE" id="PS51186">
    <property type="entry name" value="GNAT"/>
    <property type="match status" value="1"/>
</dbReference>
<proteinExistence type="predicted"/>
<comment type="caution">
    <text evidence="2">The sequence shown here is derived from an EMBL/GenBank/DDBJ whole genome shotgun (WGS) entry which is preliminary data.</text>
</comment>
<sequence length="167" mass="17842">MRPARPADLDAIAALFTHYVTDTVITFMETAPSPSDWERKLTDLTTRGLPFLVAETSTGEVAGFAYAGPWRAQHAYRYTAENSIYLAPDHTGKGLGGRLLDALITACAEAGVRQLIAVIADAGDNAASPALHRRFGFTDAGRLSAVGVKHGRALDTILMQRTLSAAE</sequence>
<dbReference type="PANTHER" id="PTHR43072">
    <property type="entry name" value="N-ACETYLTRANSFERASE"/>
    <property type="match status" value="1"/>
</dbReference>
<protein>
    <submittedName>
        <fullName evidence="2">N-acetyltransferase family protein</fullName>
    </submittedName>
</protein>
<dbReference type="PANTHER" id="PTHR43072:SF8">
    <property type="entry name" value="ACYLTRANSFERASE FABY-RELATED"/>
    <property type="match status" value="1"/>
</dbReference>
<gene>
    <name evidence="2" type="ORF">E1283_05035</name>
</gene>
<dbReference type="Proteomes" id="UP000295345">
    <property type="component" value="Unassembled WGS sequence"/>
</dbReference>
<feature type="domain" description="N-acetyltransferase" evidence="1">
    <location>
        <begin position="1"/>
        <end position="164"/>
    </location>
</feature>
<keyword evidence="3" id="KW-1185">Reference proteome</keyword>
<dbReference type="OrthoDB" id="3173333at2"/>
<dbReference type="InterPro" id="IPR000182">
    <property type="entry name" value="GNAT_dom"/>
</dbReference>
<dbReference type="SUPFAM" id="SSF55729">
    <property type="entry name" value="Acyl-CoA N-acyltransferases (Nat)"/>
    <property type="match status" value="1"/>
</dbReference>
<dbReference type="EMBL" id="SMKI01000032">
    <property type="protein sequence ID" value="TDC78496.1"/>
    <property type="molecule type" value="Genomic_DNA"/>
</dbReference>
<reference evidence="2 3" key="1">
    <citation type="submission" date="2019-03" db="EMBL/GenBank/DDBJ databases">
        <title>Draft genome sequences of novel Actinobacteria.</title>
        <authorList>
            <person name="Sahin N."/>
            <person name="Ay H."/>
            <person name="Saygin H."/>
        </authorList>
    </citation>
    <scope>NUCLEOTIDE SEQUENCE [LARGE SCALE GENOMIC DNA]</scope>
    <source>
        <strain evidence="2 3">DSM 41900</strain>
    </source>
</reference>
<dbReference type="AlphaFoldDB" id="A0A4R4TP47"/>
<evidence type="ECO:0000259" key="1">
    <source>
        <dbReference type="PROSITE" id="PS51186"/>
    </source>
</evidence>